<evidence type="ECO:0000259" key="10">
    <source>
        <dbReference type="PROSITE" id="PS50885"/>
    </source>
</evidence>
<dbReference type="SMART" id="SM00911">
    <property type="entry name" value="HWE_HK"/>
    <property type="match status" value="1"/>
</dbReference>
<keyword evidence="12" id="KW-1185">Reference proteome</keyword>
<evidence type="ECO:0000256" key="7">
    <source>
        <dbReference type="ARBA" id="ARBA00022777"/>
    </source>
</evidence>
<dbReference type="Gene3D" id="3.30.565.10">
    <property type="entry name" value="Histidine kinase-like ATPase, C-terminal domain"/>
    <property type="match status" value="1"/>
</dbReference>
<evidence type="ECO:0000256" key="9">
    <source>
        <dbReference type="SAM" id="Phobius"/>
    </source>
</evidence>
<dbReference type="InterPro" id="IPR036890">
    <property type="entry name" value="HATPase_C_sf"/>
</dbReference>
<evidence type="ECO:0000256" key="6">
    <source>
        <dbReference type="ARBA" id="ARBA00022741"/>
    </source>
</evidence>
<organism evidence="11 12">
    <name type="scientific">Pelagibacterium luteolum</name>
    <dbReference type="NCBI Taxonomy" id="440168"/>
    <lineage>
        <taxon>Bacteria</taxon>
        <taxon>Pseudomonadati</taxon>
        <taxon>Pseudomonadota</taxon>
        <taxon>Alphaproteobacteria</taxon>
        <taxon>Hyphomicrobiales</taxon>
        <taxon>Devosiaceae</taxon>
        <taxon>Pelagibacterium</taxon>
    </lineage>
</organism>
<dbReference type="InterPro" id="IPR011102">
    <property type="entry name" value="Sig_transdc_His_kinase_HWE"/>
</dbReference>
<reference evidence="11 12" key="1">
    <citation type="submission" date="2016-10" db="EMBL/GenBank/DDBJ databases">
        <authorList>
            <person name="de Groot N.N."/>
        </authorList>
    </citation>
    <scope>NUCLEOTIDE SEQUENCE [LARGE SCALE GENOMIC DNA]</scope>
    <source>
        <strain evidence="11 12">CGMCC 1.10267</strain>
    </source>
</reference>
<evidence type="ECO:0000256" key="5">
    <source>
        <dbReference type="ARBA" id="ARBA00022679"/>
    </source>
</evidence>
<dbReference type="Proteomes" id="UP000199495">
    <property type="component" value="Unassembled WGS sequence"/>
</dbReference>
<evidence type="ECO:0000313" key="11">
    <source>
        <dbReference type="EMBL" id="SDH21801.1"/>
    </source>
</evidence>
<keyword evidence="4" id="KW-0597">Phosphoprotein</keyword>
<evidence type="ECO:0000256" key="1">
    <source>
        <dbReference type="ARBA" id="ARBA00000085"/>
    </source>
</evidence>
<dbReference type="GO" id="GO:0005524">
    <property type="term" value="F:ATP binding"/>
    <property type="evidence" value="ECO:0007669"/>
    <property type="project" value="UniProtKB-KW"/>
</dbReference>
<keyword evidence="9" id="KW-0472">Membrane</keyword>
<comment type="subcellular location">
    <subcellularLocation>
        <location evidence="2">Membrane</location>
    </subcellularLocation>
</comment>
<dbReference type="AlphaFoldDB" id="A0A1G8ALH7"/>
<sequence length="573" mass="61913">MPVNKVQSGNDRPTRFKLRHRLLLLVVVAVLPAFVIVVANQSSSRSLRSAEVDAYATEMTDIVRNEVLRGLTAAATLMLAMGRAAIVEDNNATECENYVGGLQRDLPTVLDIAVADKTGTVYCHSGVSTTADLQTSIDILVDSESPEIIVGNYTATPGGATLPLGVALRSQEGEVEGYIQLHVSMAELVRLVTAATASLDTSTTIVSDRNGTVLLSLSEGQVEPGDPVPEPYDGLVEKSTSGAVRLSNSQGVAQIVGYRPASEDIPIATVFALPEEPMMAPIDRAAFTNSVIAFAGAALAFLLAWFIGLAFIQRPVRILNHTLSARKAGDQGARTGLGRDRSELGMIARSMDELFDELDHRNELQQRTEEQRDLYAREVQHRVKNLLAIIQVIAKQSLARPDASSEVRVFENRISAIIQTNTKLLAQSERAGLVEDLVLDAITPFVGTNSDRIKVAGPDVNLRAKVASALAMALHELATNAVKYGALSTPQGRIQVRWRVIEGRFEMRWEERGGPATDAPSQPGFGSVLISRVLQAETRGVVSTDYEHEGFSFRLVASLKDLQPVQDHPAVLV</sequence>
<evidence type="ECO:0000256" key="4">
    <source>
        <dbReference type="ARBA" id="ARBA00022553"/>
    </source>
</evidence>
<dbReference type="PROSITE" id="PS50885">
    <property type="entry name" value="HAMP"/>
    <property type="match status" value="1"/>
</dbReference>
<feature type="transmembrane region" description="Helical" evidence="9">
    <location>
        <begin position="21"/>
        <end position="39"/>
    </location>
</feature>
<evidence type="ECO:0000256" key="8">
    <source>
        <dbReference type="ARBA" id="ARBA00022840"/>
    </source>
</evidence>
<protein>
    <recommendedName>
        <fullName evidence="3">histidine kinase</fullName>
        <ecNumber evidence="3">2.7.13.3</ecNumber>
    </recommendedName>
</protein>
<dbReference type="SUPFAM" id="SSF55874">
    <property type="entry name" value="ATPase domain of HSP90 chaperone/DNA topoisomerase II/histidine kinase"/>
    <property type="match status" value="1"/>
</dbReference>
<dbReference type="Pfam" id="PF07536">
    <property type="entry name" value="HWE_HK"/>
    <property type="match status" value="1"/>
</dbReference>
<dbReference type="GO" id="GO:0016020">
    <property type="term" value="C:membrane"/>
    <property type="evidence" value="ECO:0007669"/>
    <property type="project" value="UniProtKB-SubCell"/>
</dbReference>
<dbReference type="PANTHER" id="PTHR41523">
    <property type="entry name" value="TWO-COMPONENT SYSTEM SENSOR PROTEIN"/>
    <property type="match status" value="1"/>
</dbReference>
<keyword evidence="7 11" id="KW-0418">Kinase</keyword>
<gene>
    <name evidence="11" type="ORF">SAMN04487974_1336</name>
</gene>
<dbReference type="InterPro" id="IPR003660">
    <property type="entry name" value="HAMP_dom"/>
</dbReference>
<keyword evidence="5" id="KW-0808">Transferase</keyword>
<accession>A0A1G8ALH7</accession>
<dbReference type="OrthoDB" id="7185134at2"/>
<evidence type="ECO:0000313" key="12">
    <source>
        <dbReference type="Proteomes" id="UP000199495"/>
    </source>
</evidence>
<feature type="transmembrane region" description="Helical" evidence="9">
    <location>
        <begin position="291"/>
        <end position="312"/>
    </location>
</feature>
<dbReference type="GO" id="GO:0004673">
    <property type="term" value="F:protein histidine kinase activity"/>
    <property type="evidence" value="ECO:0007669"/>
    <property type="project" value="UniProtKB-EC"/>
</dbReference>
<keyword evidence="6" id="KW-0547">Nucleotide-binding</keyword>
<dbReference type="PANTHER" id="PTHR41523:SF7">
    <property type="entry name" value="HISTIDINE KINASE"/>
    <property type="match status" value="1"/>
</dbReference>
<name>A0A1G8ALH7_9HYPH</name>
<keyword evidence="9" id="KW-1133">Transmembrane helix</keyword>
<feature type="domain" description="HAMP" evidence="10">
    <location>
        <begin position="310"/>
        <end position="363"/>
    </location>
</feature>
<keyword evidence="8" id="KW-0067">ATP-binding</keyword>
<evidence type="ECO:0000256" key="2">
    <source>
        <dbReference type="ARBA" id="ARBA00004370"/>
    </source>
</evidence>
<comment type="catalytic activity">
    <reaction evidence="1">
        <text>ATP + protein L-histidine = ADP + protein N-phospho-L-histidine.</text>
        <dbReference type="EC" id="2.7.13.3"/>
    </reaction>
</comment>
<dbReference type="EMBL" id="FNCS01000033">
    <property type="protein sequence ID" value="SDH21801.1"/>
    <property type="molecule type" value="Genomic_DNA"/>
</dbReference>
<dbReference type="Gene3D" id="6.10.340.10">
    <property type="match status" value="1"/>
</dbReference>
<dbReference type="EC" id="2.7.13.3" evidence="3"/>
<dbReference type="GO" id="GO:0007165">
    <property type="term" value="P:signal transduction"/>
    <property type="evidence" value="ECO:0007669"/>
    <property type="project" value="InterPro"/>
</dbReference>
<keyword evidence="9" id="KW-0812">Transmembrane</keyword>
<dbReference type="STRING" id="440168.SAMN04487974_1336"/>
<proteinExistence type="predicted"/>
<evidence type="ECO:0000256" key="3">
    <source>
        <dbReference type="ARBA" id="ARBA00012438"/>
    </source>
</evidence>